<evidence type="ECO:0000313" key="2">
    <source>
        <dbReference type="EMBL" id="QJB41412.1"/>
    </source>
</evidence>
<dbReference type="Proteomes" id="UP000502421">
    <property type="component" value="Chromosome"/>
</dbReference>
<organism evidence="1 3">
    <name type="scientific">Chitinophaga oryzae</name>
    <dbReference type="NCBI Taxonomy" id="2725414"/>
    <lineage>
        <taxon>Bacteria</taxon>
        <taxon>Pseudomonadati</taxon>
        <taxon>Bacteroidota</taxon>
        <taxon>Chitinophagia</taxon>
        <taxon>Chitinophagales</taxon>
        <taxon>Chitinophagaceae</taxon>
        <taxon>Chitinophaga</taxon>
    </lineage>
</organism>
<reference evidence="1" key="2">
    <citation type="submission" date="2020-09" db="EMBL/GenBank/DDBJ databases">
        <authorList>
            <person name="Kittiwongwattana C."/>
        </authorList>
    </citation>
    <scope>NUCLEOTIDE SEQUENCE</scope>
    <source>
        <strain evidence="1">1310</strain>
    </source>
</reference>
<name>A0AAE6ZKV9_9BACT</name>
<dbReference type="EMBL" id="CP051204">
    <property type="protein sequence ID" value="QJB41412.1"/>
    <property type="molecule type" value="Genomic_DNA"/>
</dbReference>
<keyword evidence="4" id="KW-1185">Reference proteome</keyword>
<dbReference type="Pfam" id="PF09357">
    <property type="entry name" value="RteC"/>
    <property type="match status" value="1"/>
</dbReference>
<evidence type="ECO:0000313" key="1">
    <source>
        <dbReference type="EMBL" id="QJB34901.1"/>
    </source>
</evidence>
<proteinExistence type="predicted"/>
<dbReference type="RefSeq" id="WP_168809433.1">
    <property type="nucleotide sequence ID" value="NZ_CP051204.2"/>
</dbReference>
<sequence length="261" mass="30214">MAKPIQKIEKAIEIAKEYLKTLKDFISGYSFSDSEEQINFFKFHKPLFLQDLLYYQQLFEIESNCPIGDTEAAIAFLKGELRHISNYFDRHHLLHVYFQTGKTFFDAAMFGNSGDPIPLLNEYDLEGDGRFSNTYSYRLAKFSAYEHLASYLTNLIVALDKGEAAIPPSELDKLPKVYWKGKKAAFYEVVLGMVEAGLITGNIQTAMEYLGFCLSIKPGNYWSYFQAMRIRKKDRTPILSQMITSVTHRWDLQDEFPQQRK</sequence>
<protein>
    <submittedName>
        <fullName evidence="1">RteC domain-containing protein</fullName>
    </submittedName>
</protein>
<dbReference type="Proteomes" id="UP000503144">
    <property type="component" value="Chromosome"/>
</dbReference>
<dbReference type="EMBL" id="CP051205">
    <property type="protein sequence ID" value="QJB34901.1"/>
    <property type="molecule type" value="Genomic_DNA"/>
</dbReference>
<evidence type="ECO:0000313" key="4">
    <source>
        <dbReference type="Proteomes" id="UP000503144"/>
    </source>
</evidence>
<reference evidence="3 4" key="1">
    <citation type="submission" date="2020-04" db="EMBL/GenBank/DDBJ databases">
        <authorList>
            <person name="Kittiwongwattana C."/>
        </authorList>
    </citation>
    <scope>NUCLEOTIDE SEQUENCE [LARGE SCALE GENOMIC DNA]</scope>
    <source>
        <strain evidence="2 4">1303</strain>
        <strain evidence="3">1310</strain>
    </source>
</reference>
<evidence type="ECO:0000313" key="3">
    <source>
        <dbReference type="Proteomes" id="UP000502421"/>
    </source>
</evidence>
<dbReference type="KEGG" id="coy:HF329_27795"/>
<dbReference type="InterPro" id="IPR018534">
    <property type="entry name" value="Tet_reg_excision_RteC"/>
</dbReference>
<gene>
    <name evidence="2" type="ORF">HF324_27655</name>
    <name evidence="1" type="ORF">HF329_27795</name>
</gene>
<dbReference type="AlphaFoldDB" id="A0AAE6ZKV9"/>
<accession>A0AAE6ZKV9</accession>